<gene>
    <name evidence="5" type="ORF">BDV26DRAFT_298825</name>
</gene>
<evidence type="ECO:0000259" key="4">
    <source>
        <dbReference type="PROSITE" id="PS50240"/>
    </source>
</evidence>
<dbReference type="AlphaFoldDB" id="A0A5N7ANG1"/>
<dbReference type="EMBL" id="ML736430">
    <property type="protein sequence ID" value="KAE8371401.1"/>
    <property type="molecule type" value="Genomic_DNA"/>
</dbReference>
<keyword evidence="6" id="KW-1185">Reference proteome</keyword>
<evidence type="ECO:0000256" key="1">
    <source>
        <dbReference type="ARBA" id="ARBA00007664"/>
    </source>
</evidence>
<proteinExistence type="inferred from homology"/>
<dbReference type="PANTHER" id="PTHR24276:SF98">
    <property type="entry name" value="FI18310P1-RELATED"/>
    <property type="match status" value="1"/>
</dbReference>
<dbReference type="FunFam" id="2.40.10.10:FF:000068">
    <property type="entry name" value="transmembrane protease serine 2"/>
    <property type="match status" value="1"/>
</dbReference>
<dbReference type="OrthoDB" id="6380398at2759"/>
<organism evidence="5 6">
    <name type="scientific">Aspergillus bertholletiae</name>
    <dbReference type="NCBI Taxonomy" id="1226010"/>
    <lineage>
        <taxon>Eukaryota</taxon>
        <taxon>Fungi</taxon>
        <taxon>Dikarya</taxon>
        <taxon>Ascomycota</taxon>
        <taxon>Pezizomycotina</taxon>
        <taxon>Eurotiomycetes</taxon>
        <taxon>Eurotiomycetidae</taxon>
        <taxon>Eurotiales</taxon>
        <taxon>Aspergillaceae</taxon>
        <taxon>Aspergillus</taxon>
        <taxon>Aspergillus subgen. Circumdati</taxon>
    </lineage>
</organism>
<comment type="similarity">
    <text evidence="1">Belongs to the peptidase S1 family.</text>
</comment>
<dbReference type="SMART" id="SM00020">
    <property type="entry name" value="Tryp_SPc"/>
    <property type="match status" value="1"/>
</dbReference>
<keyword evidence="3" id="KW-0732">Signal</keyword>
<name>A0A5N7ANG1_9EURO</name>
<protein>
    <submittedName>
        <fullName evidence="5">Trypsin-like cysteine/serine peptidase domain-containing protein</fullName>
    </submittedName>
</protein>
<dbReference type="InterPro" id="IPR050430">
    <property type="entry name" value="Peptidase_S1"/>
</dbReference>
<dbReference type="PRINTS" id="PR00722">
    <property type="entry name" value="CHYMOTRYPSIN"/>
</dbReference>
<dbReference type="GO" id="GO:0004252">
    <property type="term" value="F:serine-type endopeptidase activity"/>
    <property type="evidence" value="ECO:0007669"/>
    <property type="project" value="InterPro"/>
</dbReference>
<evidence type="ECO:0000313" key="6">
    <source>
        <dbReference type="Proteomes" id="UP000326198"/>
    </source>
</evidence>
<dbReference type="PROSITE" id="PS50240">
    <property type="entry name" value="TRYPSIN_DOM"/>
    <property type="match status" value="1"/>
</dbReference>
<dbReference type="InterPro" id="IPR001314">
    <property type="entry name" value="Peptidase_S1A"/>
</dbReference>
<feature type="domain" description="Peptidase S1" evidence="4">
    <location>
        <begin position="24"/>
        <end position="252"/>
    </location>
</feature>
<reference evidence="5 6" key="1">
    <citation type="submission" date="2019-04" db="EMBL/GenBank/DDBJ databases">
        <title>Friends and foes A comparative genomics studyof 23 Aspergillus species from section Flavi.</title>
        <authorList>
            <consortium name="DOE Joint Genome Institute"/>
            <person name="Kjaerbolling I."/>
            <person name="Vesth T."/>
            <person name="Frisvad J.C."/>
            <person name="Nybo J.L."/>
            <person name="Theobald S."/>
            <person name="Kildgaard S."/>
            <person name="Isbrandt T."/>
            <person name="Kuo A."/>
            <person name="Sato A."/>
            <person name="Lyhne E.K."/>
            <person name="Kogle M.E."/>
            <person name="Wiebenga A."/>
            <person name="Kun R.S."/>
            <person name="Lubbers R.J."/>
            <person name="Makela M.R."/>
            <person name="Barry K."/>
            <person name="Chovatia M."/>
            <person name="Clum A."/>
            <person name="Daum C."/>
            <person name="Haridas S."/>
            <person name="He G."/>
            <person name="LaButti K."/>
            <person name="Lipzen A."/>
            <person name="Mondo S."/>
            <person name="Riley R."/>
            <person name="Salamov A."/>
            <person name="Simmons B.A."/>
            <person name="Magnuson J.K."/>
            <person name="Henrissat B."/>
            <person name="Mortensen U.H."/>
            <person name="Larsen T.O."/>
            <person name="Devries R.P."/>
            <person name="Grigoriev I.V."/>
            <person name="Machida M."/>
            <person name="Baker S.E."/>
            <person name="Andersen M.R."/>
        </authorList>
    </citation>
    <scope>NUCLEOTIDE SEQUENCE [LARGE SCALE GENOMIC DNA]</scope>
    <source>
        <strain evidence="5 6">IBT 29228</strain>
    </source>
</reference>
<evidence type="ECO:0000256" key="2">
    <source>
        <dbReference type="ARBA" id="ARBA00023157"/>
    </source>
</evidence>
<accession>A0A5N7ANG1</accession>
<dbReference type="Proteomes" id="UP000326198">
    <property type="component" value="Unassembled WGS sequence"/>
</dbReference>
<dbReference type="Pfam" id="PF00089">
    <property type="entry name" value="Trypsin"/>
    <property type="match status" value="1"/>
</dbReference>
<evidence type="ECO:0000313" key="5">
    <source>
        <dbReference type="EMBL" id="KAE8371401.1"/>
    </source>
</evidence>
<dbReference type="PANTHER" id="PTHR24276">
    <property type="entry name" value="POLYSERASE-RELATED"/>
    <property type="match status" value="1"/>
</dbReference>
<dbReference type="SUPFAM" id="SSF50494">
    <property type="entry name" value="Trypsin-like serine proteases"/>
    <property type="match status" value="1"/>
</dbReference>
<feature type="signal peptide" evidence="3">
    <location>
        <begin position="1"/>
        <end position="23"/>
    </location>
</feature>
<feature type="chain" id="PRO_5024799061" evidence="3">
    <location>
        <begin position="24"/>
        <end position="253"/>
    </location>
</feature>
<evidence type="ECO:0000256" key="3">
    <source>
        <dbReference type="SAM" id="SignalP"/>
    </source>
</evidence>
<dbReference type="InterPro" id="IPR043504">
    <property type="entry name" value="Peptidase_S1_PA_chymotrypsin"/>
</dbReference>
<dbReference type="CDD" id="cd00190">
    <property type="entry name" value="Tryp_SPc"/>
    <property type="match status" value="1"/>
</dbReference>
<sequence length="253" mass="26628">MKSLQVLGNLLGVAFLMTQPVNAIVGGSDASANDAPFTVAIISSGWLGSSHICAGSLIGPKTVITTAQCVDGSSASSLKVRVGSLEHGTGGKLNQVTSVIKHPNYNTNTLDYDYGILWLTNAVTDIDPVKIATESPLTGTPVSLYGWGQTGKLLKENSRTLQRLDTTYISSSDCRSAWSDINPVTGRMNCDAAPEKQQGSCAHDQGGPVVSEAGELVGIMGHYDYCDPSSNGRPDVNNDPVVVTSWINTLRAD</sequence>
<dbReference type="InterPro" id="IPR009003">
    <property type="entry name" value="Peptidase_S1_PA"/>
</dbReference>
<dbReference type="InterPro" id="IPR001254">
    <property type="entry name" value="Trypsin_dom"/>
</dbReference>
<dbReference type="GO" id="GO:0006508">
    <property type="term" value="P:proteolysis"/>
    <property type="evidence" value="ECO:0007669"/>
    <property type="project" value="InterPro"/>
</dbReference>
<dbReference type="Gene3D" id="2.40.10.10">
    <property type="entry name" value="Trypsin-like serine proteases"/>
    <property type="match status" value="1"/>
</dbReference>
<keyword evidence="2" id="KW-1015">Disulfide bond</keyword>